<dbReference type="GO" id="GO:0061522">
    <property type="term" value="F:1,4-dihydroxy-2-naphthoyl-CoA thioesterase activity"/>
    <property type="evidence" value="ECO:0007669"/>
    <property type="project" value="TreeGrafter"/>
</dbReference>
<dbReference type="InterPro" id="IPR003736">
    <property type="entry name" value="PAAI_dom"/>
</dbReference>
<feature type="domain" description="Thioesterase" evidence="3">
    <location>
        <begin position="62"/>
        <end position="138"/>
    </location>
</feature>
<dbReference type="GO" id="GO:0005829">
    <property type="term" value="C:cytosol"/>
    <property type="evidence" value="ECO:0007669"/>
    <property type="project" value="TreeGrafter"/>
</dbReference>
<evidence type="ECO:0000259" key="3">
    <source>
        <dbReference type="Pfam" id="PF03061"/>
    </source>
</evidence>
<protein>
    <submittedName>
        <fullName evidence="4">Uncharacterized protein (TIGR00369 family)</fullName>
    </submittedName>
</protein>
<comment type="caution">
    <text evidence="4">The sequence shown here is derived from an EMBL/GenBank/DDBJ whole genome shotgun (WGS) entry which is preliminary data.</text>
</comment>
<dbReference type="PANTHER" id="PTHR43240">
    <property type="entry name" value="1,4-DIHYDROXY-2-NAPHTHOYL-COA THIOESTERASE 1"/>
    <property type="match status" value="1"/>
</dbReference>
<dbReference type="Proteomes" id="UP000315628">
    <property type="component" value="Unassembled WGS sequence"/>
</dbReference>
<keyword evidence="2" id="KW-0378">Hydrolase</keyword>
<gene>
    <name evidence="4" type="ORF">FB557_2160</name>
</gene>
<dbReference type="InterPro" id="IPR029069">
    <property type="entry name" value="HotDog_dom_sf"/>
</dbReference>
<dbReference type="SUPFAM" id="SSF54637">
    <property type="entry name" value="Thioesterase/thiol ester dehydrase-isomerase"/>
    <property type="match status" value="1"/>
</dbReference>
<dbReference type="PANTHER" id="PTHR43240:SF5">
    <property type="entry name" value="1,4-DIHYDROXY-2-NAPHTHOYL-COA THIOESTERASE 1"/>
    <property type="match status" value="1"/>
</dbReference>
<dbReference type="CDD" id="cd03443">
    <property type="entry name" value="PaaI_thioesterase"/>
    <property type="match status" value="1"/>
</dbReference>
<evidence type="ECO:0000313" key="5">
    <source>
        <dbReference type="Proteomes" id="UP000315628"/>
    </source>
</evidence>
<accession>A0A560WB74</accession>
<dbReference type="AlphaFoldDB" id="A0A560WB74"/>
<organism evidence="4 5">
    <name type="scientific">Marihabitans asiaticum</name>
    <dbReference type="NCBI Taxonomy" id="415218"/>
    <lineage>
        <taxon>Bacteria</taxon>
        <taxon>Bacillati</taxon>
        <taxon>Actinomycetota</taxon>
        <taxon>Actinomycetes</taxon>
        <taxon>Micrococcales</taxon>
        <taxon>Intrasporangiaceae</taxon>
        <taxon>Marihabitans</taxon>
    </lineage>
</organism>
<dbReference type="InterPro" id="IPR006683">
    <property type="entry name" value="Thioestr_dom"/>
</dbReference>
<name>A0A560WB74_9MICO</name>
<evidence type="ECO:0000256" key="2">
    <source>
        <dbReference type="ARBA" id="ARBA00022801"/>
    </source>
</evidence>
<dbReference type="EMBL" id="VIUW01000003">
    <property type="protein sequence ID" value="TWD14735.1"/>
    <property type="molecule type" value="Genomic_DNA"/>
</dbReference>
<reference evidence="4 5" key="1">
    <citation type="submission" date="2019-06" db="EMBL/GenBank/DDBJ databases">
        <title>Sequencing the genomes of 1000 actinobacteria strains.</title>
        <authorList>
            <person name="Klenk H.-P."/>
        </authorList>
    </citation>
    <scope>NUCLEOTIDE SEQUENCE [LARGE SCALE GENOMIC DNA]</scope>
    <source>
        <strain evidence="4 5">DSM 18935</strain>
    </source>
</reference>
<evidence type="ECO:0000313" key="4">
    <source>
        <dbReference type="EMBL" id="TWD14735.1"/>
    </source>
</evidence>
<dbReference type="Pfam" id="PF03061">
    <property type="entry name" value="4HBT"/>
    <property type="match status" value="1"/>
</dbReference>
<dbReference type="Gene3D" id="3.10.129.10">
    <property type="entry name" value="Hotdog Thioesterase"/>
    <property type="match status" value="1"/>
</dbReference>
<comment type="similarity">
    <text evidence="1">Belongs to the thioesterase PaaI family.</text>
</comment>
<dbReference type="NCBIfam" id="TIGR00369">
    <property type="entry name" value="unchar_dom_1"/>
    <property type="match status" value="1"/>
</dbReference>
<evidence type="ECO:0000256" key="1">
    <source>
        <dbReference type="ARBA" id="ARBA00008324"/>
    </source>
</evidence>
<proteinExistence type="inferred from homology"/>
<sequence length="154" mass="16365">MSDLEQRDTEHRDTDETSQAMLEQLAGMHEGTLLERMGIEIVEVSPQRVVGRMPVAGNTQPYGLLHGGASVVLAESLGSVGSAVHAGRDRIAVGLEINASHHRAAREGYVTGVATAVSLGRTLASYDVVITDESERRTCTARITCLLRDAAPGS</sequence>
<keyword evidence="5" id="KW-1185">Reference proteome</keyword>